<sequence>MSSLICCTVYQYLKSDIVESHAVLFSCCSVFYNHLFLSLLYNIKYHDTVQWGVQLIAALGLFVKTQILSYYLWLVWAGSSGGLPPLQPVKSYSKKNTNS</sequence>
<feature type="transmembrane region" description="Helical" evidence="1">
    <location>
        <begin position="22"/>
        <end position="43"/>
    </location>
</feature>
<dbReference type="RefSeq" id="WP_184165743.1">
    <property type="nucleotide sequence ID" value="NZ_JACHLC010000004.1"/>
</dbReference>
<keyword evidence="1" id="KW-0812">Transmembrane</keyword>
<gene>
    <name evidence="2" type="ORF">HNP36_003208</name>
</gene>
<reference evidence="2 3" key="1">
    <citation type="submission" date="2020-08" db="EMBL/GenBank/DDBJ databases">
        <title>Functional genomics of gut bacteria from endangered species of beetles.</title>
        <authorList>
            <person name="Carlos-Shanley C."/>
        </authorList>
    </citation>
    <scope>NUCLEOTIDE SEQUENCE [LARGE SCALE GENOMIC DNA]</scope>
    <source>
        <strain evidence="2 3">S00136</strain>
    </source>
</reference>
<proteinExistence type="predicted"/>
<dbReference type="AlphaFoldDB" id="A0A841NLK4"/>
<evidence type="ECO:0000313" key="2">
    <source>
        <dbReference type="EMBL" id="MBB6372119.1"/>
    </source>
</evidence>
<keyword evidence="1" id="KW-0472">Membrane</keyword>
<protein>
    <submittedName>
        <fullName evidence="2">Uncharacterized protein</fullName>
    </submittedName>
</protein>
<feature type="transmembrane region" description="Helical" evidence="1">
    <location>
        <begin position="55"/>
        <end position="76"/>
    </location>
</feature>
<dbReference type="EMBL" id="JACHLC010000004">
    <property type="protein sequence ID" value="MBB6372119.1"/>
    <property type="molecule type" value="Genomic_DNA"/>
</dbReference>
<evidence type="ECO:0000256" key="1">
    <source>
        <dbReference type="SAM" id="Phobius"/>
    </source>
</evidence>
<keyword evidence="1" id="KW-1133">Transmembrane helix</keyword>
<keyword evidence="3" id="KW-1185">Reference proteome</keyword>
<accession>A0A841NLK4</accession>
<dbReference type="Proteomes" id="UP000589738">
    <property type="component" value="Unassembled WGS sequence"/>
</dbReference>
<name>A0A841NLK4_9FLAO</name>
<comment type="caution">
    <text evidence="2">The sequence shown here is derived from an EMBL/GenBank/DDBJ whole genome shotgun (WGS) entry which is preliminary data.</text>
</comment>
<organism evidence="2 3">
    <name type="scientific">Chryseobacterium shigense</name>
    <dbReference type="NCBI Taxonomy" id="297244"/>
    <lineage>
        <taxon>Bacteria</taxon>
        <taxon>Pseudomonadati</taxon>
        <taxon>Bacteroidota</taxon>
        <taxon>Flavobacteriia</taxon>
        <taxon>Flavobacteriales</taxon>
        <taxon>Weeksellaceae</taxon>
        <taxon>Chryseobacterium group</taxon>
        <taxon>Chryseobacterium</taxon>
    </lineage>
</organism>
<evidence type="ECO:0000313" key="3">
    <source>
        <dbReference type="Proteomes" id="UP000589738"/>
    </source>
</evidence>